<dbReference type="AlphaFoldDB" id="A0A914DIG2"/>
<accession>A0A914DIG2</accession>
<organism evidence="2 3">
    <name type="scientific">Acrobeloides nanus</name>
    <dbReference type="NCBI Taxonomy" id="290746"/>
    <lineage>
        <taxon>Eukaryota</taxon>
        <taxon>Metazoa</taxon>
        <taxon>Ecdysozoa</taxon>
        <taxon>Nematoda</taxon>
        <taxon>Chromadorea</taxon>
        <taxon>Rhabditida</taxon>
        <taxon>Tylenchina</taxon>
        <taxon>Cephalobomorpha</taxon>
        <taxon>Cephaloboidea</taxon>
        <taxon>Cephalobidae</taxon>
        <taxon>Acrobeloides</taxon>
    </lineage>
</organism>
<evidence type="ECO:0000313" key="2">
    <source>
        <dbReference type="Proteomes" id="UP000887540"/>
    </source>
</evidence>
<dbReference type="GO" id="GO:0008448">
    <property type="term" value="F:N-acetylglucosamine-6-phosphate deacetylase activity"/>
    <property type="evidence" value="ECO:0007669"/>
    <property type="project" value="TreeGrafter"/>
</dbReference>
<dbReference type="GO" id="GO:0006046">
    <property type="term" value="P:N-acetylglucosamine catabolic process"/>
    <property type="evidence" value="ECO:0007669"/>
    <property type="project" value="TreeGrafter"/>
</dbReference>
<keyword evidence="2" id="KW-1185">Reference proteome</keyword>
<dbReference type="WBParaSite" id="ACRNAN_scaffold2798.g26432.t1">
    <property type="protein sequence ID" value="ACRNAN_scaffold2798.g26432.t1"/>
    <property type="gene ID" value="ACRNAN_scaffold2798.g26432"/>
</dbReference>
<dbReference type="Proteomes" id="UP000887540">
    <property type="component" value="Unplaced"/>
</dbReference>
<reference evidence="3" key="1">
    <citation type="submission" date="2022-11" db="UniProtKB">
        <authorList>
            <consortium name="WormBaseParasite"/>
        </authorList>
    </citation>
    <scope>IDENTIFICATION</scope>
</reference>
<evidence type="ECO:0000256" key="1">
    <source>
        <dbReference type="ARBA" id="ARBA00022801"/>
    </source>
</evidence>
<sequence length="140" mass="14964">MEAIKYLKSCGIRVSLGHSNSELLVSEKAVEAGATCLTHLFNCMPSYHHRDPGLIGLLATKSQAEPLFYGIIADGVHSHDSALRIAYRTNPEGMILITDAMTALGFGDGVHNFGDLRVHVDGMTAVLEGTNIVAGRQISS</sequence>
<protein>
    <submittedName>
        <fullName evidence="3">N-acetylglucosamine-6-phosphate deacetylase</fullName>
    </submittedName>
</protein>
<keyword evidence="1" id="KW-0378">Hydrolase</keyword>
<dbReference type="Gene3D" id="3.20.20.140">
    <property type="entry name" value="Metal-dependent hydrolases"/>
    <property type="match status" value="1"/>
</dbReference>
<dbReference type="SUPFAM" id="SSF51556">
    <property type="entry name" value="Metallo-dependent hydrolases"/>
    <property type="match status" value="1"/>
</dbReference>
<proteinExistence type="predicted"/>
<dbReference type="PANTHER" id="PTHR11113">
    <property type="entry name" value="N-ACETYLGLUCOSAMINE-6-PHOSPHATE DEACETYLASE"/>
    <property type="match status" value="1"/>
</dbReference>
<name>A0A914DIG2_9BILA</name>
<dbReference type="InterPro" id="IPR032466">
    <property type="entry name" value="Metal_Hydrolase"/>
</dbReference>
<evidence type="ECO:0000313" key="3">
    <source>
        <dbReference type="WBParaSite" id="ACRNAN_scaffold2798.g26432.t1"/>
    </source>
</evidence>
<dbReference type="PANTHER" id="PTHR11113:SF14">
    <property type="entry name" value="N-ACETYLGLUCOSAMINE-6-PHOSPHATE DEACETYLASE"/>
    <property type="match status" value="1"/>
</dbReference>